<comment type="caution">
    <text evidence="5">The sequence shown here is derived from an EMBL/GenBank/DDBJ whole genome shotgun (WGS) entry which is preliminary data.</text>
</comment>
<keyword evidence="2" id="KW-0732">Signal</keyword>
<evidence type="ECO:0000256" key="2">
    <source>
        <dbReference type="SAM" id="SignalP"/>
    </source>
</evidence>
<feature type="domain" description="DUF4874" evidence="4">
    <location>
        <begin position="53"/>
        <end position="211"/>
    </location>
</feature>
<dbReference type="PROSITE" id="PS51257">
    <property type="entry name" value="PROKAR_LIPOPROTEIN"/>
    <property type="match status" value="1"/>
</dbReference>
<evidence type="ECO:0008006" key="7">
    <source>
        <dbReference type="Google" id="ProtNLM"/>
    </source>
</evidence>
<reference evidence="5 6" key="1">
    <citation type="journal article" date="2014" name="Genome Announc.">
        <title>Draft Genome Sequences of Three Strains of Bacteroides pyogenes Isolated from a Cat and Swine.</title>
        <authorList>
            <person name="Sakamoto M."/>
            <person name="Oshima K."/>
            <person name="Suda W."/>
            <person name="Kitamura K."/>
            <person name="Iida T."/>
            <person name="Hattori M."/>
            <person name="Ohkuma M."/>
        </authorList>
    </citation>
    <scope>NUCLEOTIDE SEQUENCE [LARGE SCALE GENOMIC DNA]</scope>
    <source>
        <strain evidence="5 6">JCM 6292</strain>
    </source>
</reference>
<dbReference type="EMBL" id="BAIQ01000029">
    <property type="protein sequence ID" value="GAE16192.1"/>
    <property type="molecule type" value="Genomic_DNA"/>
</dbReference>
<organism evidence="5 6">
    <name type="scientific">Bacteroides pyogenes JCM 6292</name>
    <dbReference type="NCBI Taxonomy" id="1235809"/>
    <lineage>
        <taxon>Bacteria</taxon>
        <taxon>Pseudomonadati</taxon>
        <taxon>Bacteroidota</taxon>
        <taxon>Bacteroidia</taxon>
        <taxon>Bacteroidales</taxon>
        <taxon>Bacteroidaceae</taxon>
        <taxon>Bacteroides</taxon>
    </lineage>
</organism>
<name>W4P8W0_9BACE</name>
<dbReference type="InterPro" id="IPR032379">
    <property type="entry name" value="DUF4874"/>
</dbReference>
<feature type="chain" id="PRO_5004847411" description="DUF4832 domain-containing protein" evidence="2">
    <location>
        <begin position="20"/>
        <end position="479"/>
    </location>
</feature>
<evidence type="ECO:0000313" key="5">
    <source>
        <dbReference type="EMBL" id="GAE16192.1"/>
    </source>
</evidence>
<dbReference type="Pfam" id="PF16116">
    <property type="entry name" value="DUF4832"/>
    <property type="match status" value="1"/>
</dbReference>
<accession>W4P8W0</accession>
<sequence length="479" mass="53890">MKRISYGLLLAFTSLASSCGGDNRPQDPNPEPPTSTTEMKTVKYVSTNETFANPERGYYTEIESNATDAISESRIRKLRNEGKSLVQVLYYFKEYRDKDLPADIATKLNADMEVIRKVGMKAILRFAYTSAVTEADAPMTIIKRHMEQMKSAFTVNKDIIACTQAGFIGAWGEWYYSSNGLNNAASYKELLDKWLEVLPADRCIQVRIPKYKQDFLGSTSAIKETQGFSGQPIARIAHHNDAFMADETNMGTYTDVEKDKSYLATEGLYVPIGGETCLPTPTATPSTGDAAVAEMRRLRWSFLNDAYDRKVLNKWELDGKATEIKNKLGYRIVLTRGEYSVKHIPGSDLTVNISLQNIGYAPMYNPRDLKLVLRSSNTKTEYWAKLPDDPRMWKPLQITHIRRKMALPADIPVGTYRLFLFMPDPEVSIASCPEYAVRLANKDIWESMTGYNDLGVDIVIAATGDLKQSTSAVKFQKKQ</sequence>
<feature type="domain" description="DUF4832" evidence="3">
    <location>
        <begin position="235"/>
        <end position="441"/>
    </location>
</feature>
<protein>
    <recommendedName>
        <fullName evidence="7">DUF4832 domain-containing protein</fullName>
    </recommendedName>
</protein>
<feature type="region of interest" description="Disordered" evidence="1">
    <location>
        <begin position="19"/>
        <end position="39"/>
    </location>
</feature>
<gene>
    <name evidence="5" type="ORF">JCM6292_2588</name>
</gene>
<dbReference type="InterPro" id="IPR032267">
    <property type="entry name" value="DUF4832"/>
</dbReference>
<proteinExistence type="predicted"/>
<evidence type="ECO:0000259" key="3">
    <source>
        <dbReference type="Pfam" id="PF16116"/>
    </source>
</evidence>
<dbReference type="Pfam" id="PF16173">
    <property type="entry name" value="DUF4874"/>
    <property type="match status" value="1"/>
</dbReference>
<evidence type="ECO:0000313" key="6">
    <source>
        <dbReference type="Proteomes" id="UP000018861"/>
    </source>
</evidence>
<dbReference type="Proteomes" id="UP000018861">
    <property type="component" value="Unassembled WGS sequence"/>
</dbReference>
<dbReference type="AlphaFoldDB" id="W4P8W0"/>
<evidence type="ECO:0000256" key="1">
    <source>
        <dbReference type="SAM" id="MobiDB-lite"/>
    </source>
</evidence>
<evidence type="ECO:0000259" key="4">
    <source>
        <dbReference type="Pfam" id="PF16173"/>
    </source>
</evidence>
<feature type="signal peptide" evidence="2">
    <location>
        <begin position="1"/>
        <end position="19"/>
    </location>
</feature>